<dbReference type="AlphaFoldDB" id="A0A4T3F0R0"/>
<dbReference type="Proteomes" id="UP000309389">
    <property type="component" value="Unassembled WGS sequence"/>
</dbReference>
<evidence type="ECO:0000313" key="3">
    <source>
        <dbReference type="Proteomes" id="UP000309389"/>
    </source>
</evidence>
<organism evidence="2 3">
    <name type="scientific">Alteraurantiacibacter aquimixticola</name>
    <dbReference type="NCBI Taxonomy" id="2489173"/>
    <lineage>
        <taxon>Bacteria</taxon>
        <taxon>Pseudomonadati</taxon>
        <taxon>Pseudomonadota</taxon>
        <taxon>Alphaproteobacteria</taxon>
        <taxon>Sphingomonadales</taxon>
        <taxon>Erythrobacteraceae</taxon>
        <taxon>Alteraurantiacibacter</taxon>
    </lineage>
</organism>
<feature type="chain" id="PRO_5020860498" evidence="1">
    <location>
        <begin position="26"/>
        <end position="105"/>
    </location>
</feature>
<name>A0A4T3F0R0_9SPHN</name>
<gene>
    <name evidence="2" type="ORF">E5222_09655</name>
</gene>
<accession>A0A4T3F0R0</accession>
<protein>
    <submittedName>
        <fullName evidence="2">Uncharacterized protein</fullName>
    </submittedName>
</protein>
<dbReference type="OrthoDB" id="7428875at2"/>
<dbReference type="PROSITE" id="PS51257">
    <property type="entry name" value="PROKAR_LIPOPROTEIN"/>
    <property type="match status" value="1"/>
</dbReference>
<dbReference type="RefSeq" id="WP_136693544.1">
    <property type="nucleotide sequence ID" value="NZ_SSHH01000002.1"/>
</dbReference>
<keyword evidence="3" id="KW-1185">Reference proteome</keyword>
<keyword evidence="1" id="KW-0732">Signal</keyword>
<feature type="signal peptide" evidence="1">
    <location>
        <begin position="1"/>
        <end position="25"/>
    </location>
</feature>
<proteinExistence type="predicted"/>
<evidence type="ECO:0000256" key="1">
    <source>
        <dbReference type="SAM" id="SignalP"/>
    </source>
</evidence>
<dbReference type="EMBL" id="SSHH01000002">
    <property type="protein sequence ID" value="TIX50524.1"/>
    <property type="molecule type" value="Genomic_DNA"/>
</dbReference>
<reference evidence="2 3" key="1">
    <citation type="submission" date="2019-04" db="EMBL/GenBank/DDBJ databases">
        <title>Altererythrobacter aquimixticola sp. nov., isolated from sediment of junction between the ocean and a freshwater spring.</title>
        <authorList>
            <person name="Yoon J.-H."/>
        </authorList>
    </citation>
    <scope>NUCLEOTIDE SEQUENCE [LARGE SCALE GENOMIC DNA]</scope>
    <source>
        <strain evidence="2 3">SSKS-13</strain>
    </source>
</reference>
<sequence>MKRLRPLLGAAMLAACALGGVTACALPPDAPTVLASANGTGPGDAYVVYSPQQRDEVFALLGLASAGRELHVIDGRAFDVLRAVDPETKEAREVWFDISRFFNRS</sequence>
<comment type="caution">
    <text evidence="2">The sequence shown here is derived from an EMBL/GenBank/DDBJ whole genome shotgun (WGS) entry which is preliminary data.</text>
</comment>
<evidence type="ECO:0000313" key="2">
    <source>
        <dbReference type="EMBL" id="TIX50524.1"/>
    </source>
</evidence>